<dbReference type="PANTHER" id="PTHR43343:SF3">
    <property type="entry name" value="PROTEASE DO-LIKE 8, CHLOROPLASTIC"/>
    <property type="match status" value="1"/>
</dbReference>
<protein>
    <submittedName>
        <fullName evidence="4">Serine protease</fullName>
    </submittedName>
</protein>
<dbReference type="PANTHER" id="PTHR43343">
    <property type="entry name" value="PEPTIDASE S12"/>
    <property type="match status" value="1"/>
</dbReference>
<keyword evidence="4" id="KW-0614">Plasmid</keyword>
<evidence type="ECO:0000256" key="3">
    <source>
        <dbReference type="SAM" id="MobiDB-lite"/>
    </source>
</evidence>
<dbReference type="RefSeq" id="WP_012643309.1">
    <property type="nucleotide sequence ID" value="NC_011961.1"/>
</dbReference>
<accession>B9L2V3</accession>
<keyword evidence="5" id="KW-1185">Reference proteome</keyword>
<dbReference type="InterPro" id="IPR009003">
    <property type="entry name" value="Peptidase_S1_PA"/>
</dbReference>
<dbReference type="InterPro" id="IPR051201">
    <property type="entry name" value="Chloro_Bact_Ser_Proteases"/>
</dbReference>
<dbReference type="AlphaFoldDB" id="B9L2V3"/>
<dbReference type="Gene3D" id="2.40.10.120">
    <property type="match status" value="1"/>
</dbReference>
<dbReference type="GO" id="GO:0004252">
    <property type="term" value="F:serine-type endopeptidase activity"/>
    <property type="evidence" value="ECO:0007669"/>
    <property type="project" value="InterPro"/>
</dbReference>
<sequence length="268" mass="27697">MGRANSLLLVAVLFAGLLTLALAGLAVARWRAPVDVPALDTRVVLTVTPIPTVPPLTPAPTAPAPTPVASGPADPGDRATMVNRALHGVLQVRVPDGLGTGFVWARESDRTLVVTAAHVVAGWERVEVIAPDGTAHPATVRQRDERHDVALLEAPALVGVQPLPRGQSRQLPLGSALTALGYALGDQLLGEPTVTRGVLSGRRTFDGIEFLQTDAALNPGVSGGPLLDEQGRVVGMAIGGIPWAGEIPAQGVNFAVAIEEIEQVVAMA</sequence>
<gene>
    <name evidence="4" type="ordered locus">trd_A0117</name>
</gene>
<keyword evidence="2" id="KW-0378">Hydrolase</keyword>
<geneLocation type="plasmid" evidence="5">
    <name>Tros</name>
</geneLocation>
<dbReference type="InterPro" id="IPR001940">
    <property type="entry name" value="Peptidase_S1C"/>
</dbReference>
<dbReference type="eggNOG" id="COG0265">
    <property type="taxonomic scope" value="Bacteria"/>
</dbReference>
<dbReference type="KEGG" id="tro:trd_A0117"/>
<dbReference type="OrthoDB" id="9766361at2"/>
<dbReference type="EMBL" id="CP001276">
    <property type="protein sequence ID" value="ACM07322.1"/>
    <property type="molecule type" value="Genomic_DNA"/>
</dbReference>
<proteinExistence type="predicted"/>
<evidence type="ECO:0000313" key="5">
    <source>
        <dbReference type="Proteomes" id="UP000000447"/>
    </source>
</evidence>
<dbReference type="HOGENOM" id="CLU_1038013_0_0_0"/>
<evidence type="ECO:0000256" key="1">
    <source>
        <dbReference type="ARBA" id="ARBA00022670"/>
    </source>
</evidence>
<dbReference type="PRINTS" id="PR00834">
    <property type="entry name" value="PROTEASES2C"/>
</dbReference>
<keyword evidence="1 4" id="KW-0645">Protease</keyword>
<evidence type="ECO:0000313" key="4">
    <source>
        <dbReference type="EMBL" id="ACM07322.1"/>
    </source>
</evidence>
<name>B9L2V3_THERP</name>
<reference evidence="4 5" key="1">
    <citation type="journal article" date="2009" name="PLoS ONE">
        <title>Complete genome sequence of the aerobic CO-oxidizing thermophile Thermomicrobium roseum.</title>
        <authorList>
            <person name="Wu D."/>
            <person name="Raymond J."/>
            <person name="Wu M."/>
            <person name="Chatterji S."/>
            <person name="Ren Q."/>
            <person name="Graham J.E."/>
            <person name="Bryant D.A."/>
            <person name="Robb F."/>
            <person name="Colman A."/>
            <person name="Tallon L.J."/>
            <person name="Badger J.H."/>
            <person name="Madupu R."/>
            <person name="Ward N.L."/>
            <person name="Eisen J.A."/>
        </authorList>
    </citation>
    <scope>NUCLEOTIDE SEQUENCE [LARGE SCALE GENOMIC DNA]</scope>
    <source>
        <strain evidence="5">ATCC 27502 / DSM 5159 / P-2</strain>
        <plasmid evidence="4">unnamed</plasmid>
    </source>
</reference>
<dbReference type="GO" id="GO:0006508">
    <property type="term" value="P:proteolysis"/>
    <property type="evidence" value="ECO:0007669"/>
    <property type="project" value="UniProtKB-KW"/>
</dbReference>
<dbReference type="SUPFAM" id="SSF50494">
    <property type="entry name" value="Trypsin-like serine proteases"/>
    <property type="match status" value="1"/>
</dbReference>
<evidence type="ECO:0000256" key="2">
    <source>
        <dbReference type="ARBA" id="ARBA00022801"/>
    </source>
</evidence>
<dbReference type="Proteomes" id="UP000000447">
    <property type="component" value="Plasmid unnamed"/>
</dbReference>
<feature type="compositionally biased region" description="Pro residues" evidence="3">
    <location>
        <begin position="52"/>
        <end position="66"/>
    </location>
</feature>
<organism evidence="4 5">
    <name type="scientific">Thermomicrobium roseum (strain ATCC 27502 / DSM 5159 / P-2)</name>
    <dbReference type="NCBI Taxonomy" id="309801"/>
    <lineage>
        <taxon>Bacteria</taxon>
        <taxon>Pseudomonadati</taxon>
        <taxon>Thermomicrobiota</taxon>
        <taxon>Thermomicrobia</taxon>
        <taxon>Thermomicrobiales</taxon>
        <taxon>Thermomicrobiaceae</taxon>
        <taxon>Thermomicrobium</taxon>
    </lineage>
</organism>
<dbReference type="Pfam" id="PF13365">
    <property type="entry name" value="Trypsin_2"/>
    <property type="match status" value="1"/>
</dbReference>
<feature type="region of interest" description="Disordered" evidence="3">
    <location>
        <begin position="52"/>
        <end position="78"/>
    </location>
</feature>